<dbReference type="AlphaFoldDB" id="A0AAD6N6B6"/>
<evidence type="ECO:0000256" key="1">
    <source>
        <dbReference type="SAM" id="Coils"/>
    </source>
</evidence>
<keyword evidence="4" id="KW-1185">Reference proteome</keyword>
<protein>
    <submittedName>
        <fullName evidence="3">Nuclear distribution protein RO10</fullName>
    </submittedName>
</protein>
<evidence type="ECO:0000313" key="3">
    <source>
        <dbReference type="EMBL" id="KAJ6034898.1"/>
    </source>
</evidence>
<dbReference type="EMBL" id="JAQJZL010000010">
    <property type="protein sequence ID" value="KAJ6034898.1"/>
    <property type="molecule type" value="Genomic_DNA"/>
</dbReference>
<evidence type="ECO:0000256" key="2">
    <source>
        <dbReference type="SAM" id="MobiDB-lite"/>
    </source>
</evidence>
<reference evidence="3" key="1">
    <citation type="journal article" date="2023" name="IMA Fungus">
        <title>Comparative genomic study of the Penicillium genus elucidates a diverse pangenome and 15 lateral gene transfer events.</title>
        <authorList>
            <person name="Petersen C."/>
            <person name="Sorensen T."/>
            <person name="Nielsen M.R."/>
            <person name="Sondergaard T.E."/>
            <person name="Sorensen J.L."/>
            <person name="Fitzpatrick D.A."/>
            <person name="Frisvad J.C."/>
            <person name="Nielsen K.L."/>
        </authorList>
    </citation>
    <scope>NUCLEOTIDE SEQUENCE</scope>
    <source>
        <strain evidence="3">IBT 15450</strain>
    </source>
</reference>
<accession>A0AAD6N6B6</accession>
<evidence type="ECO:0000313" key="4">
    <source>
        <dbReference type="Proteomes" id="UP001219568"/>
    </source>
</evidence>
<name>A0AAD6N6B6_PENCN</name>
<reference evidence="3" key="2">
    <citation type="submission" date="2023-01" db="EMBL/GenBank/DDBJ databases">
        <authorList>
            <person name="Petersen C."/>
        </authorList>
    </citation>
    <scope>NUCLEOTIDE SEQUENCE</scope>
    <source>
        <strain evidence="3">IBT 15450</strain>
    </source>
</reference>
<proteinExistence type="predicted"/>
<keyword evidence="1" id="KW-0175">Coiled coil</keyword>
<dbReference type="Proteomes" id="UP001219568">
    <property type="component" value="Unassembled WGS sequence"/>
</dbReference>
<feature type="coiled-coil region" evidence="1">
    <location>
        <begin position="47"/>
        <end position="74"/>
    </location>
</feature>
<feature type="region of interest" description="Disordered" evidence="2">
    <location>
        <begin position="101"/>
        <end position="149"/>
    </location>
</feature>
<organism evidence="3 4">
    <name type="scientific">Penicillium canescens</name>
    <dbReference type="NCBI Taxonomy" id="5083"/>
    <lineage>
        <taxon>Eukaryota</taxon>
        <taxon>Fungi</taxon>
        <taxon>Dikarya</taxon>
        <taxon>Ascomycota</taxon>
        <taxon>Pezizomycotina</taxon>
        <taxon>Eurotiomycetes</taxon>
        <taxon>Eurotiomycetidae</taxon>
        <taxon>Eurotiales</taxon>
        <taxon>Aspergillaceae</taxon>
        <taxon>Penicillium</taxon>
    </lineage>
</organism>
<gene>
    <name evidence="3" type="ORF">N7460_009073</name>
</gene>
<sequence length="268" mass="29896">MTLESDAVAGATIELLEARLRRLTYLLTGATDWTGVPTAPEKPTSLDETVSRKLARLERELERLSRSVPAVRDVLQLRMCRAVGMLSIPITNPIPPYTTRHLHTFSTPSSSIQSPPIQSNSTKVHTNTQTPKPDDQNPDLFQKTPTTEIPQGLTTQTLTSIILSYATAFPETASRLTSLNDLPVPDAASSAALIELQPQLDRLARTQAEQAATISELRVRSARVLQRWYDVGLVGSGECWAEWEGRLEDVEREVRRREVFKERREGEV</sequence>
<comment type="caution">
    <text evidence="3">The sequence shown here is derived from an EMBL/GenBank/DDBJ whole genome shotgun (WGS) entry which is preliminary data.</text>
</comment>
<feature type="compositionally biased region" description="Low complexity" evidence="2">
    <location>
        <begin position="106"/>
        <end position="122"/>
    </location>
</feature>